<dbReference type="OrthoDB" id="88at2759"/>
<accession>A0A3M7F4C8</accession>
<dbReference type="InterPro" id="IPR036249">
    <property type="entry name" value="Thioredoxin-like_sf"/>
</dbReference>
<dbReference type="Gene3D" id="3.40.30.10">
    <property type="entry name" value="Glutaredoxin"/>
    <property type="match status" value="1"/>
</dbReference>
<dbReference type="AlphaFoldDB" id="A0A3M7F4C8"/>
<dbReference type="Proteomes" id="UP000268823">
    <property type="component" value="Unassembled WGS sequence"/>
</dbReference>
<dbReference type="InterPro" id="IPR007741">
    <property type="entry name" value="Ribosomal_mL43/mS25/NADH_DH"/>
</dbReference>
<dbReference type="PANTHER" id="PTHR21396">
    <property type="entry name" value="39S RIBOSOMAL PROTEIN L43"/>
    <property type="match status" value="1"/>
</dbReference>
<sequence>MKVPIQKGIKLPRRLQGVAKRMEAPAAALRSRPSRKLQVLRSMQEGLRQQDRPLGEARSAYRRRDLDFHRRDISVRGSGRIGKRCKTIHNAIGSLAVGGKSPGKPSRIGGNIARSQKRLTTDQNGVGAFILQCKRLDFHYCDWAGSSKGMNTFLTSTLPAFARKNPGIEISVSPRPGRHPIIRGSYINGKQRAICVRNMQPSEILEKTELLKGASGEKLKRTRKPVTSMNESVRGVWDPFHGHSYKV</sequence>
<dbReference type="GO" id="GO:0005762">
    <property type="term" value="C:mitochondrial large ribosomal subunit"/>
    <property type="evidence" value="ECO:0007669"/>
    <property type="project" value="TreeGrafter"/>
</dbReference>
<keyword evidence="5" id="KW-0687">Ribonucleoprotein</keyword>
<dbReference type="FunFam" id="3.40.30.10:FF:000173">
    <property type="entry name" value="Mitochondrial 54S ribosomal protein"/>
    <property type="match status" value="1"/>
</dbReference>
<dbReference type="PANTHER" id="PTHR21396:SF2">
    <property type="entry name" value="LARGE RIBOSOMAL SUBUNIT PROTEIN ML43"/>
    <property type="match status" value="1"/>
</dbReference>
<protein>
    <recommendedName>
        <fullName evidence="6">Large ribosomal subunit protein mL43</fullName>
    </recommendedName>
</protein>
<evidence type="ECO:0000256" key="2">
    <source>
        <dbReference type="ARBA" id="ARBA00006073"/>
    </source>
</evidence>
<evidence type="ECO:0000256" key="4">
    <source>
        <dbReference type="ARBA" id="ARBA00023128"/>
    </source>
</evidence>
<comment type="subcellular location">
    <subcellularLocation>
        <location evidence="1">Mitochondrion</location>
    </subcellularLocation>
</comment>
<proteinExistence type="inferred from homology"/>
<dbReference type="SUPFAM" id="SSF52833">
    <property type="entry name" value="Thioredoxin-like"/>
    <property type="match status" value="1"/>
</dbReference>
<dbReference type="GO" id="GO:0003735">
    <property type="term" value="F:structural constituent of ribosome"/>
    <property type="evidence" value="ECO:0007669"/>
    <property type="project" value="InterPro"/>
</dbReference>
<organism evidence="8 9">
    <name type="scientific">Hortaea werneckii</name>
    <name type="common">Black yeast</name>
    <name type="synonym">Cladosporium werneckii</name>
    <dbReference type="NCBI Taxonomy" id="91943"/>
    <lineage>
        <taxon>Eukaryota</taxon>
        <taxon>Fungi</taxon>
        <taxon>Dikarya</taxon>
        <taxon>Ascomycota</taxon>
        <taxon>Pezizomycotina</taxon>
        <taxon>Dothideomycetes</taxon>
        <taxon>Dothideomycetidae</taxon>
        <taxon>Mycosphaerellales</taxon>
        <taxon>Teratosphaeriaceae</taxon>
        <taxon>Hortaea</taxon>
    </lineage>
</organism>
<gene>
    <name evidence="8" type="ORF">D0861_07339</name>
</gene>
<evidence type="ECO:0000313" key="8">
    <source>
        <dbReference type="EMBL" id="RMY83623.1"/>
    </source>
</evidence>
<reference evidence="8 9" key="1">
    <citation type="journal article" date="2018" name="BMC Genomics">
        <title>Genomic evidence for intraspecific hybridization in a clonal and extremely halotolerant yeast.</title>
        <authorList>
            <person name="Gostincar C."/>
            <person name="Stajich J.E."/>
            <person name="Zupancic J."/>
            <person name="Zalar P."/>
            <person name="Gunde-Cimerman N."/>
        </authorList>
    </citation>
    <scope>NUCLEOTIDE SEQUENCE [LARGE SCALE GENOMIC DNA]</scope>
    <source>
        <strain evidence="8 9">EXF-2788</strain>
    </source>
</reference>
<keyword evidence="4" id="KW-0496">Mitochondrion</keyword>
<dbReference type="SMART" id="SM00916">
    <property type="entry name" value="L51_S25_CI-B8"/>
    <property type="match status" value="1"/>
</dbReference>
<feature type="domain" description="Ribosomal protein/NADH dehydrogenase" evidence="7">
    <location>
        <begin position="142"/>
        <end position="215"/>
    </location>
</feature>
<dbReference type="GO" id="GO:0032543">
    <property type="term" value="P:mitochondrial translation"/>
    <property type="evidence" value="ECO:0007669"/>
    <property type="project" value="InterPro"/>
</dbReference>
<evidence type="ECO:0000259" key="7">
    <source>
        <dbReference type="SMART" id="SM00916"/>
    </source>
</evidence>
<dbReference type="Pfam" id="PF05047">
    <property type="entry name" value="L51_S25_CI-B8"/>
    <property type="match status" value="1"/>
</dbReference>
<dbReference type="VEuPathDB" id="FungiDB:BTJ68_12181"/>
<dbReference type="EMBL" id="QWIR01000176">
    <property type="protein sequence ID" value="RMY83623.1"/>
    <property type="molecule type" value="Genomic_DNA"/>
</dbReference>
<evidence type="ECO:0000313" key="9">
    <source>
        <dbReference type="Proteomes" id="UP000268823"/>
    </source>
</evidence>
<comment type="caution">
    <text evidence="8">The sequence shown here is derived from an EMBL/GenBank/DDBJ whole genome shotgun (WGS) entry which is preliminary data.</text>
</comment>
<dbReference type="InterPro" id="IPR039927">
    <property type="entry name" value="Ribosomal_mL43"/>
</dbReference>
<evidence type="ECO:0000256" key="3">
    <source>
        <dbReference type="ARBA" id="ARBA00022980"/>
    </source>
</evidence>
<name>A0A3M7F4C8_HORWE</name>
<comment type="similarity">
    <text evidence="2">Belongs to the mitochondrion-specific ribosomal protein mL43 family.</text>
</comment>
<evidence type="ECO:0000256" key="6">
    <source>
        <dbReference type="ARBA" id="ARBA00035188"/>
    </source>
</evidence>
<evidence type="ECO:0000256" key="1">
    <source>
        <dbReference type="ARBA" id="ARBA00004173"/>
    </source>
</evidence>
<evidence type="ECO:0000256" key="5">
    <source>
        <dbReference type="ARBA" id="ARBA00023274"/>
    </source>
</evidence>
<keyword evidence="3" id="KW-0689">Ribosomal protein</keyword>